<dbReference type="Proteomes" id="UP001218188">
    <property type="component" value="Unassembled WGS sequence"/>
</dbReference>
<proteinExistence type="predicted"/>
<organism evidence="2 3">
    <name type="scientific">Mycena alexandri</name>
    <dbReference type="NCBI Taxonomy" id="1745969"/>
    <lineage>
        <taxon>Eukaryota</taxon>
        <taxon>Fungi</taxon>
        <taxon>Dikarya</taxon>
        <taxon>Basidiomycota</taxon>
        <taxon>Agaricomycotina</taxon>
        <taxon>Agaricomycetes</taxon>
        <taxon>Agaricomycetidae</taxon>
        <taxon>Agaricales</taxon>
        <taxon>Marasmiineae</taxon>
        <taxon>Mycenaceae</taxon>
        <taxon>Mycena</taxon>
    </lineage>
</organism>
<gene>
    <name evidence="2" type="ORF">C8F04DRAFT_1190596</name>
</gene>
<comment type="caution">
    <text evidence="2">The sequence shown here is derived from an EMBL/GenBank/DDBJ whole genome shotgun (WGS) entry which is preliminary data.</text>
</comment>
<reference evidence="2" key="1">
    <citation type="submission" date="2023-03" db="EMBL/GenBank/DDBJ databases">
        <title>Massive genome expansion in bonnet fungi (Mycena s.s.) driven by repeated elements and novel gene families across ecological guilds.</title>
        <authorList>
            <consortium name="Lawrence Berkeley National Laboratory"/>
            <person name="Harder C.B."/>
            <person name="Miyauchi S."/>
            <person name="Viragh M."/>
            <person name="Kuo A."/>
            <person name="Thoen E."/>
            <person name="Andreopoulos B."/>
            <person name="Lu D."/>
            <person name="Skrede I."/>
            <person name="Drula E."/>
            <person name="Henrissat B."/>
            <person name="Morin E."/>
            <person name="Kohler A."/>
            <person name="Barry K."/>
            <person name="LaButti K."/>
            <person name="Morin E."/>
            <person name="Salamov A."/>
            <person name="Lipzen A."/>
            <person name="Mereny Z."/>
            <person name="Hegedus B."/>
            <person name="Baldrian P."/>
            <person name="Stursova M."/>
            <person name="Weitz H."/>
            <person name="Taylor A."/>
            <person name="Grigoriev I.V."/>
            <person name="Nagy L.G."/>
            <person name="Martin F."/>
            <person name="Kauserud H."/>
        </authorList>
    </citation>
    <scope>NUCLEOTIDE SEQUENCE</scope>
    <source>
        <strain evidence="2">CBHHK200</strain>
    </source>
</reference>
<evidence type="ECO:0000313" key="3">
    <source>
        <dbReference type="Proteomes" id="UP001218188"/>
    </source>
</evidence>
<name>A0AAD6SJ25_9AGAR</name>
<dbReference type="AlphaFoldDB" id="A0AAD6SJ25"/>
<feature type="region of interest" description="Disordered" evidence="1">
    <location>
        <begin position="78"/>
        <end position="97"/>
    </location>
</feature>
<keyword evidence="3" id="KW-1185">Reference proteome</keyword>
<dbReference type="EMBL" id="JARJCM010000139">
    <property type="protein sequence ID" value="KAJ7026397.1"/>
    <property type="molecule type" value="Genomic_DNA"/>
</dbReference>
<evidence type="ECO:0000256" key="1">
    <source>
        <dbReference type="SAM" id="MobiDB-lite"/>
    </source>
</evidence>
<sequence>MANGTIFGENLTMPEQDRLIPPERGWITRRFDLPPHNILDTYLVPPSYKPQINFGEQCRNAKKHVKCHNKNVKWLMQSASDDGASEKKPAAPSPSSQDAATFFADSLGVALQCANSVIAIATFSG</sequence>
<protein>
    <submittedName>
        <fullName evidence="2">Uncharacterized protein</fullName>
    </submittedName>
</protein>
<evidence type="ECO:0000313" key="2">
    <source>
        <dbReference type="EMBL" id="KAJ7026397.1"/>
    </source>
</evidence>
<accession>A0AAD6SJ25</accession>